<keyword evidence="1" id="KW-0812">Transmembrane</keyword>
<evidence type="ECO:0000313" key="2">
    <source>
        <dbReference type="EMBL" id="OQR86042.1"/>
    </source>
</evidence>
<protein>
    <submittedName>
        <fullName evidence="2">Uncharacterized protein</fullName>
    </submittedName>
</protein>
<dbReference type="AlphaFoldDB" id="A0A1V9YJZ9"/>
<comment type="caution">
    <text evidence="2">The sequence shown here is derived from an EMBL/GenBank/DDBJ whole genome shotgun (WGS) entry which is preliminary data.</text>
</comment>
<dbReference type="OrthoDB" id="75831at2759"/>
<dbReference type="Proteomes" id="UP000243217">
    <property type="component" value="Unassembled WGS sequence"/>
</dbReference>
<sequence>MSHEYMPIDDSKRVVHEEIDSSLSGRVPRKLGQIGMVTLVMGIGLFLLGAVNLNESTQPPAIATVEMDQQVEPTMGNPSNNSIQDATLVLKFPFDSSFHHYTLSADDEGFGYLSSDGRSFRSDHSNLFGRGVTGKIVSVDDNSFLIRSNGECCRFMESGDEILLKPPSFDNYRAAGNADFDTGTATLWVDSKEASIFWMDRTGLPLRWDYIPKSPLGKRISVGKMISMVYTNFTIGYQPAQLFDVPASCTTAQRCRFD</sequence>
<evidence type="ECO:0000313" key="3">
    <source>
        <dbReference type="Proteomes" id="UP000243217"/>
    </source>
</evidence>
<keyword evidence="1" id="KW-0472">Membrane</keyword>
<name>A0A1V9YJZ9_9STRA</name>
<keyword evidence="1" id="KW-1133">Transmembrane helix</keyword>
<keyword evidence="3" id="KW-1185">Reference proteome</keyword>
<accession>A0A1V9YJZ9</accession>
<gene>
    <name evidence="2" type="ORF">THRCLA_22984</name>
</gene>
<dbReference type="EMBL" id="JNBS01003578">
    <property type="protein sequence ID" value="OQR86042.1"/>
    <property type="molecule type" value="Genomic_DNA"/>
</dbReference>
<feature type="transmembrane region" description="Helical" evidence="1">
    <location>
        <begin position="31"/>
        <end position="51"/>
    </location>
</feature>
<evidence type="ECO:0000256" key="1">
    <source>
        <dbReference type="SAM" id="Phobius"/>
    </source>
</evidence>
<organism evidence="2 3">
    <name type="scientific">Thraustotheca clavata</name>
    <dbReference type="NCBI Taxonomy" id="74557"/>
    <lineage>
        <taxon>Eukaryota</taxon>
        <taxon>Sar</taxon>
        <taxon>Stramenopiles</taxon>
        <taxon>Oomycota</taxon>
        <taxon>Saprolegniomycetes</taxon>
        <taxon>Saprolegniales</taxon>
        <taxon>Achlyaceae</taxon>
        <taxon>Thraustotheca</taxon>
    </lineage>
</organism>
<reference evidence="2 3" key="1">
    <citation type="journal article" date="2014" name="Genome Biol. Evol.">
        <title>The secreted proteins of Achlya hypogyna and Thraustotheca clavata identify the ancestral oomycete secretome and reveal gene acquisitions by horizontal gene transfer.</title>
        <authorList>
            <person name="Misner I."/>
            <person name="Blouin N."/>
            <person name="Leonard G."/>
            <person name="Richards T.A."/>
            <person name="Lane C.E."/>
        </authorList>
    </citation>
    <scope>NUCLEOTIDE SEQUENCE [LARGE SCALE GENOMIC DNA]</scope>
    <source>
        <strain evidence="2 3">ATCC 34112</strain>
    </source>
</reference>
<proteinExistence type="predicted"/>